<dbReference type="EMBL" id="PUGF01000033">
    <property type="protein sequence ID" value="PRC90878.1"/>
    <property type="molecule type" value="Genomic_DNA"/>
</dbReference>
<sequence>MGNFKNFAIIIWRLFAIGLVFALLTRSVLANDLDDAERYYADKDYTKAAQLYKESALSGNVKAQVILGMLYQYGRGLDMDYSKAISWYQKAANQGEVSAQDKLGSMYENGQGVAQDYKQAAFLYRKAADLGFADAQFHLGILYAIGGGVEQSYQQALAWYTKAAGVVIPLPPGAYNHKISLTPEAAAYNIGVLYEYGLGVKKDLGKAGDWYARAAWRNLPSAQFKLGFLQEFGGDSIGQSYRNAEHWYQKATEQGYALAQSQLTMMRFGVQTPCEQNDTDYSVARASAELPLKPGLWKIQSYIVDKHITESSIVNKSCYAEKTVCVTRPSSLPQGKFWPQLIDGKVGLQPGSVSETDTELASTLNVQSSVPIYSLRVSRTRSRSSDDQYDYKSYANFGAPWLLVTPITAVGESKIDRIATFVGACPKPEQDILK</sequence>
<comment type="caution">
    <text evidence="1">The sequence shown here is derived from an EMBL/GenBank/DDBJ whole genome shotgun (WGS) entry which is preliminary data.</text>
</comment>
<dbReference type="SMART" id="SM00671">
    <property type="entry name" value="SEL1"/>
    <property type="match status" value="6"/>
</dbReference>
<dbReference type="InterPro" id="IPR011990">
    <property type="entry name" value="TPR-like_helical_dom_sf"/>
</dbReference>
<name>A0A2S9GT61_9BURK</name>
<dbReference type="AlphaFoldDB" id="A0A2S9GT61"/>
<gene>
    <name evidence="1" type="ORF">S2091_4371</name>
</gene>
<dbReference type="PANTHER" id="PTHR11102">
    <property type="entry name" value="SEL-1-LIKE PROTEIN"/>
    <property type="match status" value="1"/>
</dbReference>
<organism evidence="1 2">
    <name type="scientific">Solimicrobium silvestre</name>
    <dbReference type="NCBI Taxonomy" id="2099400"/>
    <lineage>
        <taxon>Bacteria</taxon>
        <taxon>Pseudomonadati</taxon>
        <taxon>Pseudomonadota</taxon>
        <taxon>Betaproteobacteria</taxon>
        <taxon>Burkholderiales</taxon>
        <taxon>Oxalobacteraceae</taxon>
        <taxon>Solimicrobium</taxon>
    </lineage>
</organism>
<evidence type="ECO:0000313" key="1">
    <source>
        <dbReference type="EMBL" id="PRC90878.1"/>
    </source>
</evidence>
<dbReference type="PANTHER" id="PTHR11102:SF160">
    <property type="entry name" value="ERAD-ASSOCIATED E3 UBIQUITIN-PROTEIN LIGASE COMPONENT HRD3"/>
    <property type="match status" value="1"/>
</dbReference>
<reference evidence="1 2" key="1">
    <citation type="submission" date="2018-02" db="EMBL/GenBank/DDBJ databases">
        <title>Solimicrobium silvestre gen. nov., sp. nov., isolated from alpine forest soil.</title>
        <authorList>
            <person name="Margesin R."/>
            <person name="Albuquerque L."/>
            <person name="Zhang D.-C."/>
            <person name="Froufe H.J.C."/>
            <person name="Severino R."/>
            <person name="Roxo I."/>
            <person name="Egas C."/>
            <person name="Da Costa M.S."/>
        </authorList>
    </citation>
    <scope>NUCLEOTIDE SEQUENCE [LARGE SCALE GENOMIC DNA]</scope>
    <source>
        <strain evidence="1 2">S20-91</strain>
    </source>
</reference>
<proteinExistence type="predicted"/>
<dbReference type="InterPro" id="IPR006597">
    <property type="entry name" value="Sel1-like"/>
</dbReference>
<accession>A0A2S9GT61</accession>
<dbReference type="Proteomes" id="UP000237839">
    <property type="component" value="Unassembled WGS sequence"/>
</dbReference>
<dbReference type="InterPro" id="IPR050767">
    <property type="entry name" value="Sel1_AlgK"/>
</dbReference>
<dbReference type="SUPFAM" id="SSF81901">
    <property type="entry name" value="HCP-like"/>
    <property type="match status" value="1"/>
</dbReference>
<dbReference type="Pfam" id="PF08238">
    <property type="entry name" value="Sel1"/>
    <property type="match status" value="6"/>
</dbReference>
<dbReference type="Gene3D" id="1.25.40.10">
    <property type="entry name" value="Tetratricopeptide repeat domain"/>
    <property type="match status" value="2"/>
</dbReference>
<keyword evidence="2" id="KW-1185">Reference proteome</keyword>
<protein>
    <submittedName>
        <fullName evidence="1">Sel1 repeat</fullName>
    </submittedName>
</protein>
<evidence type="ECO:0000313" key="2">
    <source>
        <dbReference type="Proteomes" id="UP000237839"/>
    </source>
</evidence>